<keyword evidence="10" id="KW-0408">Iron</keyword>
<dbReference type="Gene3D" id="1.20.950.20">
    <property type="entry name" value="Transmembrane di-heme cytochromes, Chain C"/>
    <property type="match status" value="1"/>
</dbReference>
<comment type="caution">
    <text evidence="15">The sequence shown here is derived from an EMBL/GenBank/DDBJ whole genome shotgun (WGS) entry which is preliminary data.</text>
</comment>
<reference evidence="15 16" key="1">
    <citation type="journal article" date="2024" name="Chem. Sci.">
        <title>Discovery of megapolipeptins by genome mining of a Burkholderiales bacteria collection.</title>
        <authorList>
            <person name="Paulo B.S."/>
            <person name="Recchia M.J.J."/>
            <person name="Lee S."/>
            <person name="Fergusson C.H."/>
            <person name="Romanowski S.B."/>
            <person name="Hernandez A."/>
            <person name="Krull N."/>
            <person name="Liu D.Y."/>
            <person name="Cavanagh H."/>
            <person name="Bos A."/>
            <person name="Gray C.A."/>
            <person name="Murphy B.T."/>
            <person name="Linington R.G."/>
            <person name="Eustaquio A.S."/>
        </authorList>
    </citation>
    <scope>NUCLEOTIDE SEQUENCE [LARGE SCALE GENOMIC DNA]</scope>
    <source>
        <strain evidence="15 16">RL21-008-BIB-B</strain>
    </source>
</reference>
<keyword evidence="4" id="KW-1003">Cell membrane</keyword>
<evidence type="ECO:0000256" key="2">
    <source>
        <dbReference type="ARBA" id="ARBA00004651"/>
    </source>
</evidence>
<keyword evidence="7" id="KW-0479">Metal-binding</keyword>
<evidence type="ECO:0000256" key="8">
    <source>
        <dbReference type="ARBA" id="ARBA00022982"/>
    </source>
</evidence>
<accession>A0ABW8ZDX0</accession>
<feature type="transmembrane region" description="Helical" evidence="13">
    <location>
        <begin position="145"/>
        <end position="166"/>
    </location>
</feature>
<protein>
    <submittedName>
        <fullName evidence="15">Cytochrome b</fullName>
    </submittedName>
</protein>
<name>A0ABW8ZDX0_9BURK</name>
<evidence type="ECO:0000256" key="13">
    <source>
        <dbReference type="SAM" id="Phobius"/>
    </source>
</evidence>
<dbReference type="InterPro" id="IPR052168">
    <property type="entry name" value="Cytochrome_b561_oxidase"/>
</dbReference>
<keyword evidence="16" id="KW-1185">Reference proteome</keyword>
<feature type="transmembrane region" description="Helical" evidence="13">
    <location>
        <begin position="86"/>
        <end position="108"/>
    </location>
</feature>
<evidence type="ECO:0000256" key="1">
    <source>
        <dbReference type="ARBA" id="ARBA00001970"/>
    </source>
</evidence>
<evidence type="ECO:0000256" key="11">
    <source>
        <dbReference type="ARBA" id="ARBA00023136"/>
    </source>
</evidence>
<dbReference type="Proteomes" id="UP001629214">
    <property type="component" value="Unassembled WGS sequence"/>
</dbReference>
<keyword evidence="11 13" id="KW-0472">Membrane</keyword>
<gene>
    <name evidence="15" type="ORF">PQR63_23420</name>
</gene>
<evidence type="ECO:0000256" key="3">
    <source>
        <dbReference type="ARBA" id="ARBA00022448"/>
    </source>
</evidence>
<dbReference type="InterPro" id="IPR011577">
    <property type="entry name" value="Cyt_b561_bac/Ni-Hgenase"/>
</dbReference>
<dbReference type="PANTHER" id="PTHR30529">
    <property type="entry name" value="CYTOCHROME B561"/>
    <property type="match status" value="1"/>
</dbReference>
<comment type="subcellular location">
    <subcellularLocation>
        <location evidence="2">Cell membrane</location>
        <topology evidence="2">Multi-pass membrane protein</topology>
    </subcellularLocation>
</comment>
<evidence type="ECO:0000256" key="10">
    <source>
        <dbReference type="ARBA" id="ARBA00023004"/>
    </source>
</evidence>
<evidence type="ECO:0000313" key="15">
    <source>
        <dbReference type="EMBL" id="MFL9881367.1"/>
    </source>
</evidence>
<keyword evidence="5" id="KW-0349">Heme</keyword>
<keyword evidence="8" id="KW-0249">Electron transport</keyword>
<evidence type="ECO:0000256" key="6">
    <source>
        <dbReference type="ARBA" id="ARBA00022692"/>
    </source>
</evidence>
<evidence type="ECO:0000256" key="7">
    <source>
        <dbReference type="ARBA" id="ARBA00022723"/>
    </source>
</evidence>
<dbReference type="EMBL" id="JAQQFR010000027">
    <property type="protein sequence ID" value="MFL9881367.1"/>
    <property type="molecule type" value="Genomic_DNA"/>
</dbReference>
<feature type="transmembrane region" description="Helical" evidence="13">
    <location>
        <begin position="46"/>
        <end position="65"/>
    </location>
</feature>
<proteinExistence type="inferred from homology"/>
<keyword evidence="9 13" id="KW-1133">Transmembrane helix</keyword>
<evidence type="ECO:0000259" key="14">
    <source>
        <dbReference type="Pfam" id="PF01292"/>
    </source>
</evidence>
<evidence type="ECO:0000256" key="9">
    <source>
        <dbReference type="ARBA" id="ARBA00022989"/>
    </source>
</evidence>
<keyword evidence="6 13" id="KW-0812">Transmembrane</keyword>
<comment type="similarity">
    <text evidence="12">Belongs to the cytochrome b561 family.</text>
</comment>
<feature type="domain" description="Cytochrome b561 bacterial/Ni-hydrogenase" evidence="14">
    <location>
        <begin position="9"/>
        <end position="179"/>
    </location>
</feature>
<dbReference type="InterPro" id="IPR016174">
    <property type="entry name" value="Di-haem_cyt_TM"/>
</dbReference>
<dbReference type="RefSeq" id="WP_408170683.1">
    <property type="nucleotide sequence ID" value="NZ_JAQQFR010000027.1"/>
</dbReference>
<dbReference type="SUPFAM" id="SSF81342">
    <property type="entry name" value="Transmembrane di-heme cytochromes"/>
    <property type="match status" value="1"/>
</dbReference>
<feature type="transmembrane region" description="Helical" evidence="13">
    <location>
        <begin position="15"/>
        <end position="34"/>
    </location>
</feature>
<keyword evidence="3" id="KW-0813">Transport</keyword>
<dbReference type="Pfam" id="PF01292">
    <property type="entry name" value="Ni_hydr_CYTB"/>
    <property type="match status" value="1"/>
</dbReference>
<evidence type="ECO:0000313" key="16">
    <source>
        <dbReference type="Proteomes" id="UP001629214"/>
    </source>
</evidence>
<organism evidence="15 16">
    <name type="scientific">Herbaspirillum rhizosphaerae</name>
    <dbReference type="NCBI Taxonomy" id="346179"/>
    <lineage>
        <taxon>Bacteria</taxon>
        <taxon>Pseudomonadati</taxon>
        <taxon>Pseudomonadota</taxon>
        <taxon>Betaproteobacteria</taxon>
        <taxon>Burkholderiales</taxon>
        <taxon>Oxalobacteraceae</taxon>
        <taxon>Herbaspirillum</taxon>
    </lineage>
</organism>
<dbReference type="PANTHER" id="PTHR30529:SF1">
    <property type="entry name" value="CYTOCHROME B561 HOMOLOG 2"/>
    <property type="match status" value="1"/>
</dbReference>
<evidence type="ECO:0000256" key="12">
    <source>
        <dbReference type="ARBA" id="ARBA00037975"/>
    </source>
</evidence>
<sequence length="180" mass="20120">MTFSDSNKYTSPAKIFHWLTALFIVLQCAVGWIMPDVDELSTPEGLVSVHLSIGVLIAVLLVVRLMWRFGHKPPQASIQLSPAFRFAAGVTHWAIYLLLLIVPILGWINAVERGWSVTLFGIFRVPNMLPRESALWADIGDMHIASVWVLVVLVSLHALAALYHHFVLKDDTLKRMLPGS</sequence>
<evidence type="ECO:0000256" key="5">
    <source>
        <dbReference type="ARBA" id="ARBA00022617"/>
    </source>
</evidence>
<evidence type="ECO:0000256" key="4">
    <source>
        <dbReference type="ARBA" id="ARBA00022475"/>
    </source>
</evidence>
<comment type="cofactor">
    <cofactor evidence="1">
        <name>heme b</name>
        <dbReference type="ChEBI" id="CHEBI:60344"/>
    </cofactor>
</comment>